<dbReference type="InterPro" id="IPR036179">
    <property type="entry name" value="Ig-like_dom_sf"/>
</dbReference>
<dbReference type="SUPFAM" id="SSF48726">
    <property type="entry name" value="Immunoglobulin"/>
    <property type="match status" value="2"/>
</dbReference>
<evidence type="ECO:0000259" key="6">
    <source>
        <dbReference type="PROSITE" id="PS50835"/>
    </source>
</evidence>
<reference evidence="7 8" key="1">
    <citation type="submission" date="2020-06" db="EMBL/GenBank/DDBJ databases">
        <authorList>
            <consortium name="Wellcome Sanger Institute Data Sharing"/>
        </authorList>
    </citation>
    <scope>NUCLEOTIDE SEQUENCE [LARGE SCALE GENOMIC DNA]</scope>
</reference>
<feature type="region of interest" description="Disordered" evidence="5">
    <location>
        <begin position="15"/>
        <end position="36"/>
    </location>
</feature>
<dbReference type="Gene3D" id="2.60.40.10">
    <property type="entry name" value="Immunoglobulins"/>
    <property type="match status" value="2"/>
</dbReference>
<dbReference type="GO" id="GO:0016020">
    <property type="term" value="C:membrane"/>
    <property type="evidence" value="ECO:0007669"/>
    <property type="project" value="UniProtKB-SubCell"/>
</dbReference>
<keyword evidence="2" id="KW-0732">Signal</keyword>
<dbReference type="Proteomes" id="UP000694580">
    <property type="component" value="Chromosome 15"/>
</dbReference>
<dbReference type="PROSITE" id="PS50835">
    <property type="entry name" value="IG_LIKE"/>
    <property type="match status" value="1"/>
</dbReference>
<protein>
    <recommendedName>
        <fullName evidence="6">Ig-like domain-containing protein</fullName>
    </recommendedName>
</protein>
<evidence type="ECO:0000256" key="2">
    <source>
        <dbReference type="ARBA" id="ARBA00022729"/>
    </source>
</evidence>
<dbReference type="InterPro" id="IPR007110">
    <property type="entry name" value="Ig-like_dom"/>
</dbReference>
<dbReference type="Ensembl" id="ENSDCDT00010071908.1">
    <property type="protein sequence ID" value="ENSDCDP00010061147.1"/>
    <property type="gene ID" value="ENSDCDG00010033815.1"/>
</dbReference>
<dbReference type="PANTHER" id="PTHR12080:SF48">
    <property type="entry name" value="IMMUNOGLOBULIN SUBTYPE DOMAIN-CONTAINING PROTEIN"/>
    <property type="match status" value="1"/>
</dbReference>
<dbReference type="InterPro" id="IPR013783">
    <property type="entry name" value="Ig-like_fold"/>
</dbReference>
<organism evidence="7 8">
    <name type="scientific">Denticeps clupeoides</name>
    <name type="common">denticle herring</name>
    <dbReference type="NCBI Taxonomy" id="299321"/>
    <lineage>
        <taxon>Eukaryota</taxon>
        <taxon>Metazoa</taxon>
        <taxon>Chordata</taxon>
        <taxon>Craniata</taxon>
        <taxon>Vertebrata</taxon>
        <taxon>Euteleostomi</taxon>
        <taxon>Actinopterygii</taxon>
        <taxon>Neopterygii</taxon>
        <taxon>Teleostei</taxon>
        <taxon>Clupei</taxon>
        <taxon>Clupeiformes</taxon>
        <taxon>Denticipitoidei</taxon>
        <taxon>Denticipitidae</taxon>
        <taxon>Denticeps</taxon>
    </lineage>
</organism>
<evidence type="ECO:0000313" key="7">
    <source>
        <dbReference type="Ensembl" id="ENSDCDP00010061147.1"/>
    </source>
</evidence>
<evidence type="ECO:0000256" key="1">
    <source>
        <dbReference type="ARBA" id="ARBA00004370"/>
    </source>
</evidence>
<accession>A0AAY4ETZ2</accession>
<feature type="compositionally biased region" description="Basic and acidic residues" evidence="5">
    <location>
        <begin position="17"/>
        <end position="36"/>
    </location>
</feature>
<dbReference type="InterPro" id="IPR015631">
    <property type="entry name" value="CD2/SLAM_rcpt"/>
</dbReference>
<dbReference type="AlphaFoldDB" id="A0AAY4ETZ2"/>
<evidence type="ECO:0000256" key="3">
    <source>
        <dbReference type="ARBA" id="ARBA00023136"/>
    </source>
</evidence>
<evidence type="ECO:0000313" key="8">
    <source>
        <dbReference type="Proteomes" id="UP000694580"/>
    </source>
</evidence>
<keyword evidence="4" id="KW-0325">Glycoprotein</keyword>
<feature type="domain" description="Ig-like" evidence="6">
    <location>
        <begin position="100"/>
        <end position="171"/>
    </location>
</feature>
<dbReference type="PANTHER" id="PTHR12080">
    <property type="entry name" value="SIGNALING LYMPHOCYTIC ACTIVATION MOLECULE"/>
    <property type="match status" value="1"/>
</dbReference>
<keyword evidence="3" id="KW-0472">Membrane</keyword>
<reference evidence="7" key="3">
    <citation type="submission" date="2025-09" db="UniProtKB">
        <authorList>
            <consortium name="Ensembl"/>
        </authorList>
    </citation>
    <scope>IDENTIFICATION</scope>
</reference>
<keyword evidence="8" id="KW-1185">Reference proteome</keyword>
<comment type="subcellular location">
    <subcellularLocation>
        <location evidence="1">Membrane</location>
    </subcellularLocation>
</comment>
<name>A0AAY4ETZ2_9TELE</name>
<evidence type="ECO:0000256" key="4">
    <source>
        <dbReference type="ARBA" id="ARBA00023180"/>
    </source>
</evidence>
<sequence>KYYRQVWPSARFNLHTTQHDTGQEDRGQDQKKDKSMVEWDKMRQEISESPQFKNRTRLNTETGEVTVTGVTKADSGLYTAEFSIGGQIKTFTQQVRVIDPVCNTSISCNKTGSTVTLVCEADGHLLSYNWTGPGLQNPENRSQIQISRENLGSNYTCVVKNPVSEEKPELHSCRLDCTITFPLHPLHVWYKSQSCHLQNFSDDSAIVGCIRDGQEEEYRKVLSGVS</sequence>
<evidence type="ECO:0000256" key="5">
    <source>
        <dbReference type="SAM" id="MobiDB-lite"/>
    </source>
</evidence>
<reference evidence="7" key="2">
    <citation type="submission" date="2025-08" db="UniProtKB">
        <authorList>
            <consortium name="Ensembl"/>
        </authorList>
    </citation>
    <scope>IDENTIFICATION</scope>
</reference>
<proteinExistence type="predicted"/>
<dbReference type="GeneTree" id="ENSGT00990000204406"/>